<dbReference type="EMBL" id="CP089983">
    <property type="protein sequence ID" value="WXB04877.1"/>
    <property type="molecule type" value="Genomic_DNA"/>
</dbReference>
<keyword evidence="1" id="KW-0732">Signal</keyword>
<evidence type="ECO:0000313" key="2">
    <source>
        <dbReference type="EMBL" id="WXB04877.1"/>
    </source>
</evidence>
<feature type="signal peptide" evidence="1">
    <location>
        <begin position="1"/>
        <end position="23"/>
    </location>
</feature>
<name>A0ABZ2L2A4_9BACT</name>
<reference evidence="2" key="1">
    <citation type="submission" date="2021-12" db="EMBL/GenBank/DDBJ databases">
        <title>Discovery of the Pendulisporaceae a myxobacterial family with distinct sporulation behavior and unique specialized metabolism.</title>
        <authorList>
            <person name="Garcia R."/>
            <person name="Popoff A."/>
            <person name="Bader C.D."/>
            <person name="Loehr J."/>
            <person name="Walesch S."/>
            <person name="Walt C."/>
            <person name="Boldt J."/>
            <person name="Bunk B."/>
            <person name="Haeckl F.J.F.P.J."/>
            <person name="Gunesch A.P."/>
            <person name="Birkelbach J."/>
            <person name="Nuebel U."/>
            <person name="Pietschmann T."/>
            <person name="Bach T."/>
            <person name="Mueller R."/>
        </authorList>
    </citation>
    <scope>NUCLEOTIDE SEQUENCE</scope>
    <source>
        <strain evidence="2">MSr11367</strain>
    </source>
</reference>
<gene>
    <name evidence="2" type="ORF">LVJ94_49300</name>
</gene>
<proteinExistence type="predicted"/>
<accession>A0ABZ2L2A4</accession>
<feature type="chain" id="PRO_5045742183" evidence="1">
    <location>
        <begin position="24"/>
        <end position="183"/>
    </location>
</feature>
<organism evidence="2 3">
    <name type="scientific">Pendulispora rubella</name>
    <dbReference type="NCBI Taxonomy" id="2741070"/>
    <lineage>
        <taxon>Bacteria</taxon>
        <taxon>Pseudomonadati</taxon>
        <taxon>Myxococcota</taxon>
        <taxon>Myxococcia</taxon>
        <taxon>Myxococcales</taxon>
        <taxon>Sorangiineae</taxon>
        <taxon>Pendulisporaceae</taxon>
        <taxon>Pendulispora</taxon>
    </lineage>
</organism>
<keyword evidence="3" id="KW-1185">Reference proteome</keyword>
<protein>
    <submittedName>
        <fullName evidence="2">Uncharacterized protein</fullName>
    </submittedName>
</protein>
<evidence type="ECO:0000313" key="3">
    <source>
        <dbReference type="Proteomes" id="UP001374803"/>
    </source>
</evidence>
<dbReference type="Proteomes" id="UP001374803">
    <property type="component" value="Chromosome"/>
</dbReference>
<dbReference type="RefSeq" id="WP_394834520.1">
    <property type="nucleotide sequence ID" value="NZ_CP089929.1"/>
</dbReference>
<sequence length="183" mass="19612">MARHWYVVGMALAAAPVAGTAHAASNAREANTIGPWEPYKGANSFVLEPGRACTFRLVGELLDDQEMARTLATDAAGNVTIREVVGAIVFRYFNESTGRSVVRHVDGHAWLFYHPDHTETWVTQGPFAFAVTPSGRTTTTPSLGLGGYIASGTSILEVHGKNGHITWAGPMENICETLGDARS</sequence>
<evidence type="ECO:0000256" key="1">
    <source>
        <dbReference type="SAM" id="SignalP"/>
    </source>
</evidence>